<evidence type="ECO:0000313" key="2">
    <source>
        <dbReference type="EMBL" id="SPO37421.1"/>
    </source>
</evidence>
<organism evidence="2 3">
    <name type="scientific">Pseudozyma flocculosa</name>
    <dbReference type="NCBI Taxonomy" id="84751"/>
    <lineage>
        <taxon>Eukaryota</taxon>
        <taxon>Fungi</taxon>
        <taxon>Dikarya</taxon>
        <taxon>Basidiomycota</taxon>
        <taxon>Ustilaginomycotina</taxon>
        <taxon>Ustilaginomycetes</taxon>
        <taxon>Ustilaginales</taxon>
        <taxon>Ustilaginaceae</taxon>
        <taxon>Pseudozyma</taxon>
    </lineage>
</organism>
<dbReference type="AlphaFoldDB" id="A0A5C3F295"/>
<sequence>MCDVRSAGGEEGSDAAQRGWGWSKSPASLGPVDGAGLPACGVHKGHPRHTAMASFDSTSKEARQVTGLGKDGALEAQPRRVDPRRASASSAQKLRGIASNGGLPTDPSEGSSAQQAEKIDDSHYLEYIQ</sequence>
<name>A0A5C3F295_9BASI</name>
<evidence type="ECO:0000256" key="1">
    <source>
        <dbReference type="SAM" id="MobiDB-lite"/>
    </source>
</evidence>
<feature type="region of interest" description="Disordered" evidence="1">
    <location>
        <begin position="1"/>
        <end position="129"/>
    </location>
</feature>
<proteinExistence type="predicted"/>
<keyword evidence="3" id="KW-1185">Reference proteome</keyword>
<dbReference type="Proteomes" id="UP000323386">
    <property type="component" value="Unassembled WGS sequence"/>
</dbReference>
<feature type="compositionally biased region" description="Basic and acidic residues" evidence="1">
    <location>
        <begin position="117"/>
        <end position="129"/>
    </location>
</feature>
<evidence type="ECO:0000313" key="3">
    <source>
        <dbReference type="Proteomes" id="UP000323386"/>
    </source>
</evidence>
<gene>
    <name evidence="2" type="ORF">PSFLO_02894</name>
</gene>
<protein>
    <submittedName>
        <fullName evidence="2">Uncharacterized protein</fullName>
    </submittedName>
</protein>
<accession>A0A5C3F295</accession>
<dbReference type="EMBL" id="OOIP01000007">
    <property type="protein sequence ID" value="SPO37421.1"/>
    <property type="molecule type" value="Genomic_DNA"/>
</dbReference>
<reference evidence="2 3" key="1">
    <citation type="submission" date="2018-03" db="EMBL/GenBank/DDBJ databases">
        <authorList>
            <person name="Guldener U."/>
        </authorList>
    </citation>
    <scope>NUCLEOTIDE SEQUENCE [LARGE SCALE GENOMIC DNA]</scope>
    <source>
        <strain evidence="2 3">DAOM196992</strain>
    </source>
</reference>